<dbReference type="Pfam" id="PF24390">
    <property type="entry name" value="PRTase-CE"/>
    <property type="match status" value="1"/>
</dbReference>
<gene>
    <name evidence="2" type="ORF">DW916_11250</name>
</gene>
<reference evidence="2 3" key="1">
    <citation type="submission" date="2018-08" db="EMBL/GenBank/DDBJ databases">
        <title>A genome reference for cultivated species of the human gut microbiota.</title>
        <authorList>
            <person name="Zou Y."/>
            <person name="Xue W."/>
            <person name="Luo G."/>
        </authorList>
    </citation>
    <scope>NUCLEOTIDE SEQUENCE [LARGE SCALE GENOMIC DNA]</scope>
    <source>
        <strain evidence="2 3">AM42-23AC</strain>
    </source>
</reference>
<evidence type="ECO:0000259" key="1">
    <source>
        <dbReference type="Pfam" id="PF24390"/>
    </source>
</evidence>
<feature type="domain" description="PRTase-CE" evidence="1">
    <location>
        <begin position="75"/>
        <end position="276"/>
    </location>
</feature>
<dbReference type="Proteomes" id="UP000284990">
    <property type="component" value="Unassembled WGS sequence"/>
</dbReference>
<accession>A0AA93BKX3</accession>
<name>A0AA93BKX3_9BACT</name>
<dbReference type="RefSeq" id="WP_118191159.1">
    <property type="nucleotide sequence ID" value="NZ_JBALKV010000010.1"/>
</dbReference>
<dbReference type="AlphaFoldDB" id="A0AA93BKX3"/>
<evidence type="ECO:0000313" key="3">
    <source>
        <dbReference type="Proteomes" id="UP000284990"/>
    </source>
</evidence>
<proteinExistence type="predicted"/>
<organism evidence="2 3">
    <name type="scientific">Segatella copri</name>
    <dbReference type="NCBI Taxonomy" id="165179"/>
    <lineage>
        <taxon>Bacteria</taxon>
        <taxon>Pseudomonadati</taxon>
        <taxon>Bacteroidota</taxon>
        <taxon>Bacteroidia</taxon>
        <taxon>Bacteroidales</taxon>
        <taxon>Prevotellaceae</taxon>
        <taxon>Segatella</taxon>
    </lineage>
</organism>
<evidence type="ECO:0000313" key="2">
    <source>
        <dbReference type="EMBL" id="RHA84573.1"/>
    </source>
</evidence>
<dbReference type="InterPro" id="IPR056920">
    <property type="entry name" value="PRTase-CE"/>
</dbReference>
<dbReference type="EMBL" id="QSFW01000024">
    <property type="protein sequence ID" value="RHA84573.1"/>
    <property type="molecule type" value="Genomic_DNA"/>
</dbReference>
<sequence>MDKEKFCFISDLIKSQKEFLLEKDDILSELYDLCDDEEQRNLVKQLLINFSLMDEDVYNLCLKDMSNNIVNRGYSLDECLLVATAHDHLPDSSQSVLQDIKFYMELAGFPSDNYCNRFDRCLKKRDFQSIRHFFILDDFVGSGSTLLNRKDEFESKMAQNGRECSLHFVVASGMRFAVDQLRELGIDVFCAYKMNRAISESFLPSEVEHKIQLMSYLESKLATIINETELSDYHLGYKQSEALFCRKSKNVPNNVFPIFWWKRYADNSDRKTLFIRSQSGY</sequence>
<comment type="caution">
    <text evidence="2">The sequence shown here is derived from an EMBL/GenBank/DDBJ whole genome shotgun (WGS) entry which is preliminary data.</text>
</comment>
<protein>
    <recommendedName>
        <fullName evidence="1">PRTase-CE domain-containing protein</fullName>
    </recommendedName>
</protein>